<dbReference type="CDD" id="cd01392">
    <property type="entry name" value="HTH_LacI"/>
    <property type="match status" value="1"/>
</dbReference>
<keyword evidence="1" id="KW-0805">Transcription regulation</keyword>
<evidence type="ECO:0000256" key="3">
    <source>
        <dbReference type="ARBA" id="ARBA00023163"/>
    </source>
</evidence>
<feature type="domain" description="HTH lacI-type" evidence="4">
    <location>
        <begin position="10"/>
        <end position="64"/>
    </location>
</feature>
<dbReference type="Pfam" id="PF00356">
    <property type="entry name" value="LacI"/>
    <property type="match status" value="1"/>
</dbReference>
<dbReference type="GO" id="GO:0003700">
    <property type="term" value="F:DNA-binding transcription factor activity"/>
    <property type="evidence" value="ECO:0007669"/>
    <property type="project" value="TreeGrafter"/>
</dbReference>
<sequence>MKSDRSAGKVTLADVGRVANVSAITVSRALRKPEMVSPKLRQRIEEVVAELGYVPDPVARALASDRTDVIGVLIPSVTNSVFADVLRGIYSVVEGSPFSVQFGNTRYSVLEEERLLRIFLSQRPAGLIVSGIDQSEASTALLTQARCPVVQIMETGPAPVDMMVGFSHRDAAHDATRHLIDGGYRRIAFFGARMDPRTQRRLEGYTQAVKDAGLFDESLMITTPRASTVELGCQMLSDLLARTQDVEAIFCNNDDLALGVLFECQRRRIAVPDDIGLCGFNDLEMMAVANPPITSVRTFRQEMGRRAAEMVLMRVAGEEVPEPVVDLRYELMARQSTRACEEGRRRRVP</sequence>
<dbReference type="InterPro" id="IPR046335">
    <property type="entry name" value="LacI/GalR-like_sensor"/>
</dbReference>
<evidence type="ECO:0000313" key="6">
    <source>
        <dbReference type="Proteomes" id="UP000233491"/>
    </source>
</evidence>
<dbReference type="RefSeq" id="WP_101291132.1">
    <property type="nucleotide sequence ID" value="NZ_FOUQ01000021.1"/>
</dbReference>
<accession>A0A1I4WR41</accession>
<dbReference type="PROSITE" id="PS50932">
    <property type="entry name" value="HTH_LACI_2"/>
    <property type="match status" value="1"/>
</dbReference>
<organism evidence="5 6">
    <name type="scientific">Pleomorphomonas diazotrophica</name>
    <dbReference type="NCBI Taxonomy" id="1166257"/>
    <lineage>
        <taxon>Bacteria</taxon>
        <taxon>Pseudomonadati</taxon>
        <taxon>Pseudomonadota</taxon>
        <taxon>Alphaproteobacteria</taxon>
        <taxon>Hyphomicrobiales</taxon>
        <taxon>Pleomorphomonadaceae</taxon>
        <taxon>Pleomorphomonas</taxon>
    </lineage>
</organism>
<name>A0A1I4WR41_9HYPH</name>
<dbReference type="Gene3D" id="1.10.260.40">
    <property type="entry name" value="lambda repressor-like DNA-binding domains"/>
    <property type="match status" value="1"/>
</dbReference>
<evidence type="ECO:0000259" key="4">
    <source>
        <dbReference type="PROSITE" id="PS50932"/>
    </source>
</evidence>
<dbReference type="SMART" id="SM00354">
    <property type="entry name" value="HTH_LACI"/>
    <property type="match status" value="1"/>
</dbReference>
<comment type="caution">
    <text evidence="5">The sequence shown here is derived from an EMBL/GenBank/DDBJ whole genome shotgun (WGS) entry which is preliminary data.</text>
</comment>
<dbReference type="SUPFAM" id="SSF53822">
    <property type="entry name" value="Periplasmic binding protein-like I"/>
    <property type="match status" value="1"/>
</dbReference>
<dbReference type="Pfam" id="PF13377">
    <property type="entry name" value="Peripla_BP_3"/>
    <property type="match status" value="1"/>
</dbReference>
<dbReference type="PANTHER" id="PTHR30146:SF2">
    <property type="entry name" value="HTH-TYPE TRANSCRIPTIONAL REGULATOR GNTR"/>
    <property type="match status" value="1"/>
</dbReference>
<dbReference type="Gene3D" id="3.40.50.2300">
    <property type="match status" value="2"/>
</dbReference>
<keyword evidence="3" id="KW-0804">Transcription</keyword>
<dbReference type="InterPro" id="IPR000843">
    <property type="entry name" value="HTH_LacI"/>
</dbReference>
<dbReference type="SUPFAM" id="SSF47413">
    <property type="entry name" value="lambda repressor-like DNA-binding domains"/>
    <property type="match status" value="1"/>
</dbReference>
<dbReference type="InterPro" id="IPR028082">
    <property type="entry name" value="Peripla_BP_I"/>
</dbReference>
<dbReference type="Proteomes" id="UP000233491">
    <property type="component" value="Unassembled WGS sequence"/>
</dbReference>
<evidence type="ECO:0000256" key="2">
    <source>
        <dbReference type="ARBA" id="ARBA00023125"/>
    </source>
</evidence>
<evidence type="ECO:0000313" key="5">
    <source>
        <dbReference type="EMBL" id="PKR87321.1"/>
    </source>
</evidence>
<dbReference type="EMBL" id="PJNW01000019">
    <property type="protein sequence ID" value="PKR87321.1"/>
    <property type="molecule type" value="Genomic_DNA"/>
</dbReference>
<gene>
    <name evidence="5" type="ORF">CXZ10_19925</name>
</gene>
<dbReference type="OrthoDB" id="8433438at2"/>
<evidence type="ECO:0000256" key="1">
    <source>
        <dbReference type="ARBA" id="ARBA00023015"/>
    </source>
</evidence>
<dbReference type="PANTHER" id="PTHR30146">
    <property type="entry name" value="LACI-RELATED TRANSCRIPTIONAL REPRESSOR"/>
    <property type="match status" value="1"/>
</dbReference>
<proteinExistence type="predicted"/>
<protein>
    <submittedName>
        <fullName evidence="5">Transcriptional regulator</fullName>
    </submittedName>
</protein>
<reference evidence="5 6" key="1">
    <citation type="submission" date="2017-12" db="EMBL/GenBank/DDBJ databases">
        <title>Anaerobic carbon monoxide metabolism by Pleomorphomonas carboxyditropha sp. nov., a new mesophilic hydrogenogenic carboxidotroph.</title>
        <authorList>
            <person name="Esquivel-Elizondo S."/>
            <person name="Krajmalnik-Brown R."/>
        </authorList>
    </citation>
    <scope>NUCLEOTIDE SEQUENCE [LARGE SCALE GENOMIC DNA]</scope>
    <source>
        <strain evidence="5 6">R5-392</strain>
    </source>
</reference>
<dbReference type="AlphaFoldDB" id="A0A1I4WR41"/>
<keyword evidence="6" id="KW-1185">Reference proteome</keyword>
<dbReference type="InterPro" id="IPR010982">
    <property type="entry name" value="Lambda_DNA-bd_dom_sf"/>
</dbReference>
<dbReference type="CDD" id="cd01575">
    <property type="entry name" value="PBP1_GntR"/>
    <property type="match status" value="1"/>
</dbReference>
<keyword evidence="2" id="KW-0238">DNA-binding</keyword>
<dbReference type="GO" id="GO:0000976">
    <property type="term" value="F:transcription cis-regulatory region binding"/>
    <property type="evidence" value="ECO:0007669"/>
    <property type="project" value="TreeGrafter"/>
</dbReference>